<keyword evidence="3" id="KW-1185">Reference proteome</keyword>
<dbReference type="STRING" id="1034943.BN59_00726"/>
<name>A0A078KU19_9GAMM</name>
<evidence type="ECO:0000313" key="3">
    <source>
        <dbReference type="Proteomes" id="UP000044071"/>
    </source>
</evidence>
<evidence type="ECO:0000256" key="1">
    <source>
        <dbReference type="SAM" id="MobiDB-lite"/>
    </source>
</evidence>
<protein>
    <submittedName>
        <fullName evidence="2">Uncharacterized protein</fullName>
    </submittedName>
</protein>
<evidence type="ECO:0000313" key="2">
    <source>
        <dbReference type="EMBL" id="CDZ76457.1"/>
    </source>
</evidence>
<dbReference type="RefSeq" id="WP_043872985.1">
    <property type="nucleotide sequence ID" value="NZ_CCVW01000001.1"/>
</dbReference>
<sequence length="265" mass="29986">MLKKTDGTVVSSADELKLEEQFDLSTIMSQLPPIPVHFFGLRMEQYRWYEKTILAMLQAKEIKYDLHELCSVFYAIRGGDGCIVDLGEIIHILDQFSRRLDTIDTSINTVAEIALISAIVGLKVADDRAVHNADLAILYNSCLITDVHKTVTLADVVRLEKHHLESLSYLVGFGNKSKRKERLQKIMSFIDVQSMYIMERELQALCFVEGPVIGGVVQQAIFKKTSETPLRFFRGGCTQSKDEDNRPCEKKKELSSLKNPLSQSL</sequence>
<dbReference type="EMBL" id="CCSB01000001">
    <property type="protein sequence ID" value="CDZ76457.1"/>
    <property type="molecule type" value="Genomic_DNA"/>
</dbReference>
<dbReference type="AlphaFoldDB" id="A0A078KU19"/>
<dbReference type="Proteomes" id="UP000044071">
    <property type="component" value="Unassembled WGS sequence"/>
</dbReference>
<feature type="compositionally biased region" description="Basic and acidic residues" evidence="1">
    <location>
        <begin position="240"/>
        <end position="255"/>
    </location>
</feature>
<feature type="compositionally biased region" description="Polar residues" evidence="1">
    <location>
        <begin position="256"/>
        <end position="265"/>
    </location>
</feature>
<gene>
    <name evidence="2" type="ORF">BN59_00726</name>
</gene>
<proteinExistence type="predicted"/>
<feature type="region of interest" description="Disordered" evidence="1">
    <location>
        <begin position="240"/>
        <end position="265"/>
    </location>
</feature>
<reference evidence="2 3" key="1">
    <citation type="submission" date="2014-06" db="EMBL/GenBank/DDBJ databases">
        <authorList>
            <person name="Urmite Genomes Urmite Genomes"/>
        </authorList>
    </citation>
    <scope>NUCLEOTIDE SEQUENCE [LARGE SCALE GENOMIC DNA]</scope>
</reference>
<organism evidence="2 3">
    <name type="scientific">Legionella massiliensis</name>
    <dbReference type="NCBI Taxonomy" id="1034943"/>
    <lineage>
        <taxon>Bacteria</taxon>
        <taxon>Pseudomonadati</taxon>
        <taxon>Pseudomonadota</taxon>
        <taxon>Gammaproteobacteria</taxon>
        <taxon>Legionellales</taxon>
        <taxon>Legionellaceae</taxon>
        <taxon>Legionella</taxon>
    </lineage>
</organism>
<accession>A0A078KU19</accession>